<accession>A0A6C0BNQ2</accession>
<reference evidence="1" key="1">
    <citation type="journal article" date="2020" name="Nature">
        <title>Giant virus diversity and host interactions through global metagenomics.</title>
        <authorList>
            <person name="Schulz F."/>
            <person name="Roux S."/>
            <person name="Paez-Espino D."/>
            <person name="Jungbluth S."/>
            <person name="Walsh D.A."/>
            <person name="Denef V.J."/>
            <person name="McMahon K.D."/>
            <person name="Konstantinidis K.T."/>
            <person name="Eloe-Fadrosh E.A."/>
            <person name="Kyrpides N.C."/>
            <person name="Woyke T."/>
        </authorList>
    </citation>
    <scope>NUCLEOTIDE SEQUENCE</scope>
    <source>
        <strain evidence="1">GVMAG-M-3300017651-5</strain>
    </source>
</reference>
<proteinExistence type="predicted"/>
<dbReference type="EMBL" id="MN739193">
    <property type="protein sequence ID" value="QHS92893.1"/>
    <property type="molecule type" value="Genomic_DNA"/>
</dbReference>
<protein>
    <submittedName>
        <fullName evidence="1">Uncharacterized protein</fullName>
    </submittedName>
</protein>
<organism evidence="1">
    <name type="scientific">viral metagenome</name>
    <dbReference type="NCBI Taxonomy" id="1070528"/>
    <lineage>
        <taxon>unclassified sequences</taxon>
        <taxon>metagenomes</taxon>
        <taxon>organismal metagenomes</taxon>
    </lineage>
</organism>
<sequence length="48" mass="5512">MKCNINVSTWSHVIDIVHCCIDRLVSVGVSDEFIDENLRIMFELACDQ</sequence>
<dbReference type="AlphaFoldDB" id="A0A6C0BNQ2"/>
<evidence type="ECO:0000313" key="1">
    <source>
        <dbReference type="EMBL" id="QHS92893.1"/>
    </source>
</evidence>
<name>A0A6C0BNQ2_9ZZZZ</name>